<comment type="subunit">
    <text evidence="9">The complex comprises the extracytoplasmic solute receptor protein and the two transmembrane proteins.</text>
</comment>
<reference evidence="11 12" key="1">
    <citation type="submission" date="2020-08" db="EMBL/GenBank/DDBJ databases">
        <title>Genomic Encyclopedia of Type Strains, Phase III (KMG-III): the genomes of soil and plant-associated and newly described type strains.</title>
        <authorList>
            <person name="Whitman W."/>
        </authorList>
    </citation>
    <scope>NUCLEOTIDE SEQUENCE [LARGE SCALE GENOMIC DNA]</scope>
    <source>
        <strain evidence="11 12">CECT 7744</strain>
    </source>
</reference>
<gene>
    <name evidence="11" type="ORF">FHR97_003749</name>
</gene>
<keyword evidence="2 9" id="KW-0813">Transport</keyword>
<dbReference type="Pfam" id="PF04290">
    <property type="entry name" value="DctQ"/>
    <property type="match status" value="1"/>
</dbReference>
<dbReference type="RefSeq" id="WP_183385293.1">
    <property type="nucleotide sequence ID" value="NZ_JACHXR010000016.1"/>
</dbReference>
<protein>
    <recommendedName>
        <fullName evidence="9">TRAP transporter small permease protein</fullName>
    </recommendedName>
</protein>
<evidence type="ECO:0000313" key="11">
    <source>
        <dbReference type="EMBL" id="MBB3232871.1"/>
    </source>
</evidence>
<dbReference type="Proteomes" id="UP000518892">
    <property type="component" value="Unassembled WGS sequence"/>
</dbReference>
<evidence type="ECO:0000256" key="1">
    <source>
        <dbReference type="ARBA" id="ARBA00004429"/>
    </source>
</evidence>
<evidence type="ECO:0000256" key="2">
    <source>
        <dbReference type="ARBA" id="ARBA00022448"/>
    </source>
</evidence>
<feature type="transmembrane region" description="Helical" evidence="9">
    <location>
        <begin position="105"/>
        <end position="127"/>
    </location>
</feature>
<dbReference type="EMBL" id="JACHXR010000016">
    <property type="protein sequence ID" value="MBB3232871.1"/>
    <property type="molecule type" value="Genomic_DNA"/>
</dbReference>
<dbReference type="InterPro" id="IPR055348">
    <property type="entry name" value="DctQ"/>
</dbReference>
<evidence type="ECO:0000256" key="7">
    <source>
        <dbReference type="ARBA" id="ARBA00023136"/>
    </source>
</evidence>
<keyword evidence="4 9" id="KW-0997">Cell inner membrane</keyword>
<feature type="transmembrane region" description="Helical" evidence="9">
    <location>
        <begin position="68"/>
        <end position="93"/>
    </location>
</feature>
<dbReference type="AlphaFoldDB" id="A0A7W5HMI3"/>
<comment type="subcellular location">
    <subcellularLocation>
        <location evidence="1 9">Cell inner membrane</location>
        <topology evidence="1 9">Multi-pass membrane protein</topology>
    </subcellularLocation>
</comment>
<evidence type="ECO:0000256" key="3">
    <source>
        <dbReference type="ARBA" id="ARBA00022475"/>
    </source>
</evidence>
<sequence>MSHSSSSSAASVRGGPVGGYIRLMDQLSRYAAYLASVMFVAGVASICHMVFVRYVLGMSTSWQTEFTIFAVTGAMLMGSGYVLMTGGHVAITLLPDALGGASRKVMQLIAGLFGLAFCAALAYSSWLYVAEAWHGQWTTGTVWNPPLWPALLPVAVGASLLTLQYVAEILRGEA</sequence>
<feature type="transmembrane region" description="Helical" evidence="9">
    <location>
        <begin position="147"/>
        <end position="167"/>
    </location>
</feature>
<keyword evidence="3" id="KW-1003">Cell membrane</keyword>
<dbReference type="GO" id="GO:0022857">
    <property type="term" value="F:transmembrane transporter activity"/>
    <property type="evidence" value="ECO:0007669"/>
    <property type="project" value="UniProtKB-UniRule"/>
</dbReference>
<evidence type="ECO:0000256" key="9">
    <source>
        <dbReference type="RuleBase" id="RU369079"/>
    </source>
</evidence>
<comment type="similarity">
    <text evidence="8 9">Belongs to the TRAP transporter small permease family.</text>
</comment>
<feature type="domain" description="Tripartite ATP-independent periplasmic transporters DctQ component" evidence="10">
    <location>
        <begin position="43"/>
        <end position="171"/>
    </location>
</feature>
<dbReference type="InterPro" id="IPR007387">
    <property type="entry name" value="TRAP_DctQ"/>
</dbReference>
<keyword evidence="7 9" id="KW-0472">Membrane</keyword>
<keyword evidence="6 9" id="KW-1133">Transmembrane helix</keyword>
<organism evidence="11 12">
    <name type="scientific">Halomonas stenophila</name>
    <dbReference type="NCBI Taxonomy" id="795312"/>
    <lineage>
        <taxon>Bacteria</taxon>
        <taxon>Pseudomonadati</taxon>
        <taxon>Pseudomonadota</taxon>
        <taxon>Gammaproteobacteria</taxon>
        <taxon>Oceanospirillales</taxon>
        <taxon>Halomonadaceae</taxon>
        <taxon>Halomonas</taxon>
    </lineage>
</organism>
<dbReference type="GO" id="GO:0005886">
    <property type="term" value="C:plasma membrane"/>
    <property type="evidence" value="ECO:0007669"/>
    <property type="project" value="UniProtKB-SubCell"/>
</dbReference>
<evidence type="ECO:0000256" key="5">
    <source>
        <dbReference type="ARBA" id="ARBA00022692"/>
    </source>
</evidence>
<name>A0A7W5HMI3_9GAMM</name>
<evidence type="ECO:0000313" key="12">
    <source>
        <dbReference type="Proteomes" id="UP000518892"/>
    </source>
</evidence>
<evidence type="ECO:0000256" key="4">
    <source>
        <dbReference type="ARBA" id="ARBA00022519"/>
    </source>
</evidence>
<keyword evidence="12" id="KW-1185">Reference proteome</keyword>
<comment type="function">
    <text evidence="9">Part of the tripartite ATP-independent periplasmic (TRAP) transport system.</text>
</comment>
<proteinExistence type="inferred from homology"/>
<evidence type="ECO:0000259" key="10">
    <source>
        <dbReference type="Pfam" id="PF04290"/>
    </source>
</evidence>
<evidence type="ECO:0000256" key="8">
    <source>
        <dbReference type="ARBA" id="ARBA00038436"/>
    </source>
</evidence>
<evidence type="ECO:0000256" key="6">
    <source>
        <dbReference type="ARBA" id="ARBA00022989"/>
    </source>
</evidence>
<keyword evidence="5 9" id="KW-0812">Transmembrane</keyword>
<dbReference type="PANTHER" id="PTHR35011">
    <property type="entry name" value="2,3-DIKETO-L-GULONATE TRAP TRANSPORTER SMALL PERMEASE PROTEIN YIAM"/>
    <property type="match status" value="1"/>
</dbReference>
<comment type="caution">
    <text evidence="11">The sequence shown here is derived from an EMBL/GenBank/DDBJ whole genome shotgun (WGS) entry which is preliminary data.</text>
</comment>
<accession>A0A7W5HMI3</accession>
<feature type="transmembrane region" description="Helical" evidence="9">
    <location>
        <begin position="30"/>
        <end position="56"/>
    </location>
</feature>